<reference evidence="1" key="1">
    <citation type="submission" date="2018-05" db="EMBL/GenBank/DDBJ databases">
        <authorList>
            <person name="Lanie J.A."/>
            <person name="Ng W.-L."/>
            <person name="Kazmierczak K.M."/>
            <person name="Andrzejewski T.M."/>
            <person name="Davidsen T.M."/>
            <person name="Wayne K.J."/>
            <person name="Tettelin H."/>
            <person name="Glass J.I."/>
            <person name="Rusch D."/>
            <person name="Podicherti R."/>
            <person name="Tsui H.-C.T."/>
            <person name="Winkler M.E."/>
        </authorList>
    </citation>
    <scope>NUCLEOTIDE SEQUENCE</scope>
</reference>
<protein>
    <submittedName>
        <fullName evidence="1">Uncharacterized protein</fullName>
    </submittedName>
</protein>
<sequence>MKMPETNAKVVARRSELVLRFREFLPEDSVIDDHERL</sequence>
<feature type="non-terminal residue" evidence="1">
    <location>
        <position position="1"/>
    </location>
</feature>
<dbReference type="AlphaFoldDB" id="A0A382VWD9"/>
<accession>A0A382VWD9</accession>
<gene>
    <name evidence="1" type="ORF">METZ01_LOCUS403554</name>
</gene>
<feature type="non-terminal residue" evidence="1">
    <location>
        <position position="37"/>
    </location>
</feature>
<dbReference type="EMBL" id="UINC01155068">
    <property type="protein sequence ID" value="SVD50700.1"/>
    <property type="molecule type" value="Genomic_DNA"/>
</dbReference>
<evidence type="ECO:0000313" key="1">
    <source>
        <dbReference type="EMBL" id="SVD50700.1"/>
    </source>
</evidence>
<proteinExistence type="predicted"/>
<organism evidence="1">
    <name type="scientific">marine metagenome</name>
    <dbReference type="NCBI Taxonomy" id="408172"/>
    <lineage>
        <taxon>unclassified sequences</taxon>
        <taxon>metagenomes</taxon>
        <taxon>ecological metagenomes</taxon>
    </lineage>
</organism>
<name>A0A382VWD9_9ZZZZ</name>